<dbReference type="RefSeq" id="WP_034768690.1">
    <property type="nucleotide sequence ID" value="NZ_CCRF01000035.1"/>
</dbReference>
<feature type="transmembrane region" description="Helical" evidence="1">
    <location>
        <begin position="36"/>
        <end position="58"/>
    </location>
</feature>
<accession>A0A090IWT7</accession>
<name>A0A090IWT7_9BACI</name>
<feature type="transmembrane region" description="Helical" evidence="1">
    <location>
        <begin position="108"/>
        <end position="129"/>
    </location>
</feature>
<dbReference type="Proteomes" id="UP000040576">
    <property type="component" value="Unassembled WGS sequence"/>
</dbReference>
<sequence>MLGYLLLFVIIFIITSSLRTLFVPTALQEKYLSWESFIYLIFIFSTIFLGFGLIYFIFIQNGFTILLVNGNEVKDTITSLHTCFYFSGLTLFSVGYGDVVPVGIGRGIAIIEALIGYTVPASFIVRTVVDFRKERG</sequence>
<keyword evidence="1" id="KW-0472">Membrane</keyword>
<dbReference type="Pfam" id="PF07885">
    <property type="entry name" value="Ion_trans_2"/>
    <property type="match status" value="1"/>
</dbReference>
<evidence type="ECO:0000256" key="1">
    <source>
        <dbReference type="SAM" id="Phobius"/>
    </source>
</evidence>
<reference evidence="3 4" key="1">
    <citation type="submission" date="2014-07" db="EMBL/GenBank/DDBJ databases">
        <authorList>
            <person name="Wibberg Daniel"/>
        </authorList>
    </citation>
    <scope>NUCLEOTIDE SEQUENCE [LARGE SCALE GENOMIC DNA]</scope>
</reference>
<dbReference type="AlphaFoldDB" id="A0A090IWT7"/>
<protein>
    <submittedName>
        <fullName evidence="3">Putative membrane protein</fullName>
    </submittedName>
</protein>
<keyword evidence="4" id="KW-1185">Reference proteome</keyword>
<dbReference type="EMBL" id="CCRF01000035">
    <property type="protein sequence ID" value="CEE00853.1"/>
    <property type="molecule type" value="Genomic_DNA"/>
</dbReference>
<dbReference type="eggNOG" id="ENOG5032UM6">
    <property type="taxonomic scope" value="Bacteria"/>
</dbReference>
<gene>
    <name evidence="3" type="ORF">BT1A1_1006</name>
</gene>
<dbReference type="InterPro" id="IPR013099">
    <property type="entry name" value="K_chnl_dom"/>
</dbReference>
<keyword evidence="1" id="KW-0812">Transmembrane</keyword>
<feature type="transmembrane region" description="Helical" evidence="1">
    <location>
        <begin position="79"/>
        <end position="96"/>
    </location>
</feature>
<evidence type="ECO:0000313" key="4">
    <source>
        <dbReference type="Proteomes" id="UP000040576"/>
    </source>
</evidence>
<evidence type="ECO:0000259" key="2">
    <source>
        <dbReference type="Pfam" id="PF07885"/>
    </source>
</evidence>
<proteinExistence type="predicted"/>
<organism evidence="3 4">
    <name type="scientific">Caldibacillus thermoamylovorans</name>
    <dbReference type="NCBI Taxonomy" id="35841"/>
    <lineage>
        <taxon>Bacteria</taxon>
        <taxon>Bacillati</taxon>
        <taxon>Bacillota</taxon>
        <taxon>Bacilli</taxon>
        <taxon>Bacillales</taxon>
        <taxon>Bacillaceae</taxon>
        <taxon>Caldibacillus</taxon>
    </lineage>
</organism>
<dbReference type="STRING" id="35841.B4167_3128"/>
<dbReference type="Gene3D" id="1.10.287.70">
    <property type="match status" value="1"/>
</dbReference>
<evidence type="ECO:0000313" key="3">
    <source>
        <dbReference type="EMBL" id="CEE00853.1"/>
    </source>
</evidence>
<feature type="domain" description="Potassium channel" evidence="2">
    <location>
        <begin position="53"/>
        <end position="126"/>
    </location>
</feature>
<dbReference type="PATRIC" id="fig|35841.6.peg.3605"/>
<keyword evidence="1" id="KW-1133">Transmembrane helix</keyword>
<dbReference type="SUPFAM" id="SSF81324">
    <property type="entry name" value="Voltage-gated potassium channels"/>
    <property type="match status" value="1"/>
</dbReference>
<dbReference type="KEGG" id="bthv:CQJ30_05435"/>